<protein>
    <recommendedName>
        <fullName evidence="13">Malectin-like domain-containing protein</fullName>
    </recommendedName>
</protein>
<evidence type="ECO:0000256" key="9">
    <source>
        <dbReference type="ARBA" id="ARBA00023170"/>
    </source>
</evidence>
<dbReference type="Gene3D" id="3.80.10.10">
    <property type="entry name" value="Ribonuclease Inhibitor"/>
    <property type="match status" value="1"/>
</dbReference>
<evidence type="ECO:0000313" key="11">
    <source>
        <dbReference type="EMBL" id="KAJ6750364.1"/>
    </source>
</evidence>
<evidence type="ECO:0000256" key="2">
    <source>
        <dbReference type="ARBA" id="ARBA00009592"/>
    </source>
</evidence>
<evidence type="ECO:0000256" key="3">
    <source>
        <dbReference type="ARBA" id="ARBA00022475"/>
    </source>
</evidence>
<dbReference type="PANTHER" id="PTHR27004:SF435">
    <property type="entry name" value="LEUCINE-RICH REPEAT-CONTAINING N-TERMINAL PLANT-TYPE DOMAIN-CONTAINING PROTEIN"/>
    <property type="match status" value="1"/>
</dbReference>
<reference evidence="11" key="2">
    <citation type="journal article" date="2023" name="Int. J. Mol. Sci.">
        <title>De Novo Assembly and Annotation of 11 Diverse Shrub Willow (Salix) Genomes Reveals Novel Gene Organization in Sex-Linked Regions.</title>
        <authorList>
            <person name="Hyden B."/>
            <person name="Feng K."/>
            <person name="Yates T.B."/>
            <person name="Jawdy S."/>
            <person name="Cereghino C."/>
            <person name="Smart L.B."/>
            <person name="Muchero W."/>
        </authorList>
    </citation>
    <scope>NUCLEOTIDE SEQUENCE [LARGE SCALE GENOMIC DNA]</scope>
    <source>
        <tissue evidence="11">Shoot tip</tissue>
    </source>
</reference>
<dbReference type="EMBL" id="JAPFFL010000001">
    <property type="protein sequence ID" value="KAJ6750364.1"/>
    <property type="molecule type" value="Genomic_DNA"/>
</dbReference>
<dbReference type="Pfam" id="PF00560">
    <property type="entry name" value="LRR_1"/>
    <property type="match status" value="3"/>
</dbReference>
<dbReference type="Pfam" id="PF13855">
    <property type="entry name" value="LRR_8"/>
    <property type="match status" value="2"/>
</dbReference>
<evidence type="ECO:0000256" key="5">
    <source>
        <dbReference type="ARBA" id="ARBA00022692"/>
    </source>
</evidence>
<dbReference type="FunFam" id="3.80.10.10:FF:000095">
    <property type="entry name" value="LRR receptor-like serine/threonine-protein kinase GSO1"/>
    <property type="match status" value="1"/>
</dbReference>
<evidence type="ECO:0000256" key="7">
    <source>
        <dbReference type="ARBA" id="ARBA00022989"/>
    </source>
</evidence>
<evidence type="ECO:0000256" key="8">
    <source>
        <dbReference type="ARBA" id="ARBA00023136"/>
    </source>
</evidence>
<evidence type="ECO:0000256" key="10">
    <source>
        <dbReference type="ARBA" id="ARBA00023180"/>
    </source>
</evidence>
<gene>
    <name evidence="11" type="ORF">OIU85_000943</name>
</gene>
<proteinExistence type="inferred from homology"/>
<comment type="similarity">
    <text evidence="2">Belongs to the RLP family.</text>
</comment>
<dbReference type="PANTHER" id="PTHR27004">
    <property type="entry name" value="RECEPTOR-LIKE PROTEIN 12 ISOFORM X1"/>
    <property type="match status" value="1"/>
</dbReference>
<comment type="caution">
    <text evidence="11">The sequence shown here is derived from an EMBL/GenBank/DDBJ whole genome shotgun (WGS) entry which is preliminary data.</text>
</comment>
<dbReference type="InterPro" id="IPR003591">
    <property type="entry name" value="Leu-rich_rpt_typical-subtyp"/>
</dbReference>
<accession>A0A9Q0VKH3</accession>
<evidence type="ECO:0000256" key="1">
    <source>
        <dbReference type="ARBA" id="ARBA00004251"/>
    </source>
</evidence>
<dbReference type="SUPFAM" id="SSF52058">
    <property type="entry name" value="L domain-like"/>
    <property type="match status" value="2"/>
</dbReference>
<dbReference type="Pfam" id="PF13516">
    <property type="entry name" value="LRR_6"/>
    <property type="match status" value="1"/>
</dbReference>
<organism evidence="11 12">
    <name type="scientific">Salix viminalis</name>
    <name type="common">Common osier</name>
    <name type="synonym">Basket willow</name>
    <dbReference type="NCBI Taxonomy" id="40686"/>
    <lineage>
        <taxon>Eukaryota</taxon>
        <taxon>Viridiplantae</taxon>
        <taxon>Streptophyta</taxon>
        <taxon>Embryophyta</taxon>
        <taxon>Tracheophyta</taxon>
        <taxon>Spermatophyta</taxon>
        <taxon>Magnoliopsida</taxon>
        <taxon>eudicotyledons</taxon>
        <taxon>Gunneridae</taxon>
        <taxon>Pentapetalae</taxon>
        <taxon>rosids</taxon>
        <taxon>fabids</taxon>
        <taxon>Malpighiales</taxon>
        <taxon>Salicaceae</taxon>
        <taxon>Saliceae</taxon>
        <taxon>Salix</taxon>
    </lineage>
</organism>
<dbReference type="OrthoDB" id="994806at2759"/>
<keyword evidence="6" id="KW-0677">Repeat</keyword>
<reference evidence="11" key="1">
    <citation type="submission" date="2022-11" db="EMBL/GenBank/DDBJ databases">
        <authorList>
            <person name="Hyden B.L."/>
            <person name="Feng K."/>
            <person name="Yates T."/>
            <person name="Jawdy S."/>
            <person name="Smart L.B."/>
            <person name="Muchero W."/>
        </authorList>
    </citation>
    <scope>NUCLEOTIDE SEQUENCE</scope>
    <source>
        <tissue evidence="11">Shoot tip</tissue>
    </source>
</reference>
<sequence>MQSIRLSNNRFGEMIPEFPNVSSSLTDTTDFSDNKLEGPIRFVFDLAKLIVLDLSSNKLNGTVELYLVQKLRNLTTVDLSYNNLTVIASVSLEYLNLSRNLLVDLERSLSLTSLSILDLHHNQLQGSIPVPPSFFYYVDYSSNNFSSFIPPNIGNYLSVTIFFSLSNNHLTGAIPQSICNNVWLLVLDLSNNSLSGKIPSCLIEGTKTLRVLNLRRNNFDGFIPDKFPRSCVLKTLDLSGNNLQGKVPKSLANCATLEVLDLGNNKINDSFPCLLKSISSFRVLVLRNNMFSGLIGCPGINGTWPRLQIVDLAFNHFRGNLPHIFLETWEGMMEGENRHLEYIKYELTFGGVYYQDSIAVTFKGREFELVKILTVFTSADFSNNNFEGPIPEVIGKFKALYVLNLSHNALTGRIPSSFGNLSHLEALDLSSNQLTGQIPLQLARLSFLSAFESLI</sequence>
<dbReference type="GO" id="GO:0005886">
    <property type="term" value="C:plasma membrane"/>
    <property type="evidence" value="ECO:0007669"/>
    <property type="project" value="UniProtKB-SubCell"/>
</dbReference>
<dbReference type="InterPro" id="IPR032675">
    <property type="entry name" value="LRR_dom_sf"/>
</dbReference>
<dbReference type="PROSITE" id="PS51450">
    <property type="entry name" value="LRR"/>
    <property type="match status" value="1"/>
</dbReference>
<dbReference type="InterPro" id="IPR001611">
    <property type="entry name" value="Leu-rich_rpt"/>
</dbReference>
<evidence type="ECO:0000313" key="12">
    <source>
        <dbReference type="Proteomes" id="UP001151529"/>
    </source>
</evidence>
<dbReference type="AlphaFoldDB" id="A0A9Q0VKH3"/>
<dbReference type="SMART" id="SM00369">
    <property type="entry name" value="LRR_TYP"/>
    <property type="match status" value="5"/>
</dbReference>
<comment type="subcellular location">
    <subcellularLocation>
        <location evidence="1">Cell membrane</location>
        <topology evidence="1">Single-pass type I membrane protein</topology>
    </subcellularLocation>
</comment>
<dbReference type="FunFam" id="3.80.10.10:FF:000356">
    <property type="entry name" value="LRR receptor-like serine/threonine-protein kinase"/>
    <property type="match status" value="1"/>
</dbReference>
<dbReference type="Proteomes" id="UP001151529">
    <property type="component" value="Chromosome 16"/>
</dbReference>
<keyword evidence="12" id="KW-1185">Reference proteome</keyword>
<keyword evidence="5" id="KW-0812">Transmembrane</keyword>
<evidence type="ECO:0000256" key="4">
    <source>
        <dbReference type="ARBA" id="ARBA00022614"/>
    </source>
</evidence>
<name>A0A9Q0VKH3_SALVM</name>
<keyword evidence="9" id="KW-0675">Receptor</keyword>
<dbReference type="PRINTS" id="PR00019">
    <property type="entry name" value="LEURICHRPT"/>
</dbReference>
<evidence type="ECO:0000256" key="6">
    <source>
        <dbReference type="ARBA" id="ARBA00022737"/>
    </source>
</evidence>
<evidence type="ECO:0008006" key="13">
    <source>
        <dbReference type="Google" id="ProtNLM"/>
    </source>
</evidence>
<keyword evidence="7" id="KW-1133">Transmembrane helix</keyword>
<keyword evidence="3" id="KW-1003">Cell membrane</keyword>
<keyword evidence="8" id="KW-0472">Membrane</keyword>
<keyword evidence="4" id="KW-0433">Leucine-rich repeat</keyword>
<keyword evidence="10" id="KW-0325">Glycoprotein</keyword>